<accession>A0A0C3KSX0</accession>
<dbReference type="STRING" id="870435.A0A0C3KSX0"/>
<feature type="compositionally biased region" description="Polar residues" evidence="1">
    <location>
        <begin position="26"/>
        <end position="36"/>
    </location>
</feature>
<dbReference type="OrthoDB" id="162894at2759"/>
<feature type="compositionally biased region" description="Polar residues" evidence="1">
    <location>
        <begin position="150"/>
        <end position="183"/>
    </location>
</feature>
<dbReference type="AlphaFoldDB" id="A0A0C3KSX0"/>
<proteinExistence type="predicted"/>
<feature type="compositionally biased region" description="Low complexity" evidence="1">
    <location>
        <begin position="135"/>
        <end position="149"/>
    </location>
</feature>
<evidence type="ECO:0000256" key="1">
    <source>
        <dbReference type="SAM" id="MobiDB-lite"/>
    </source>
</evidence>
<keyword evidence="3" id="KW-1185">Reference proteome</keyword>
<reference evidence="2 3" key="1">
    <citation type="submission" date="2014-04" db="EMBL/GenBank/DDBJ databases">
        <authorList>
            <consortium name="DOE Joint Genome Institute"/>
            <person name="Kuo A."/>
            <person name="Kohler A."/>
            <person name="Costa M.D."/>
            <person name="Nagy L.G."/>
            <person name="Floudas D."/>
            <person name="Copeland A."/>
            <person name="Barry K.W."/>
            <person name="Cichocki N."/>
            <person name="Veneault-Fourrey C."/>
            <person name="LaButti K."/>
            <person name="Lindquist E.A."/>
            <person name="Lipzen A."/>
            <person name="Lundell T."/>
            <person name="Morin E."/>
            <person name="Murat C."/>
            <person name="Sun H."/>
            <person name="Tunlid A."/>
            <person name="Henrissat B."/>
            <person name="Grigoriev I.V."/>
            <person name="Hibbett D.S."/>
            <person name="Martin F."/>
            <person name="Nordberg H.P."/>
            <person name="Cantor M.N."/>
            <person name="Hua S.X."/>
        </authorList>
    </citation>
    <scope>NUCLEOTIDE SEQUENCE [LARGE SCALE GENOMIC DNA]</scope>
    <source>
        <strain evidence="2 3">Marx 270</strain>
    </source>
</reference>
<dbReference type="InParanoid" id="A0A0C3KSX0"/>
<evidence type="ECO:0000313" key="2">
    <source>
        <dbReference type="EMBL" id="KIO12622.1"/>
    </source>
</evidence>
<dbReference type="HOGENOM" id="CLU_874692_0_0_1"/>
<feature type="compositionally biased region" description="Polar residues" evidence="1">
    <location>
        <begin position="1"/>
        <end position="13"/>
    </location>
</feature>
<feature type="region of interest" description="Disordered" evidence="1">
    <location>
        <begin position="79"/>
        <end position="100"/>
    </location>
</feature>
<evidence type="ECO:0000313" key="3">
    <source>
        <dbReference type="Proteomes" id="UP000054217"/>
    </source>
</evidence>
<feature type="region of interest" description="Disordered" evidence="1">
    <location>
        <begin position="134"/>
        <end position="183"/>
    </location>
</feature>
<reference evidence="3" key="2">
    <citation type="submission" date="2015-01" db="EMBL/GenBank/DDBJ databases">
        <title>Evolutionary Origins and Diversification of the Mycorrhizal Mutualists.</title>
        <authorList>
            <consortium name="DOE Joint Genome Institute"/>
            <consortium name="Mycorrhizal Genomics Consortium"/>
            <person name="Kohler A."/>
            <person name="Kuo A."/>
            <person name="Nagy L.G."/>
            <person name="Floudas D."/>
            <person name="Copeland A."/>
            <person name="Barry K.W."/>
            <person name="Cichocki N."/>
            <person name="Veneault-Fourrey C."/>
            <person name="LaButti K."/>
            <person name="Lindquist E.A."/>
            <person name="Lipzen A."/>
            <person name="Lundell T."/>
            <person name="Morin E."/>
            <person name="Murat C."/>
            <person name="Riley R."/>
            <person name="Ohm R."/>
            <person name="Sun H."/>
            <person name="Tunlid A."/>
            <person name="Henrissat B."/>
            <person name="Grigoriev I.V."/>
            <person name="Hibbett D.S."/>
            <person name="Martin F."/>
        </authorList>
    </citation>
    <scope>NUCLEOTIDE SEQUENCE [LARGE SCALE GENOMIC DNA]</scope>
    <source>
        <strain evidence="3">Marx 270</strain>
    </source>
</reference>
<organism evidence="2 3">
    <name type="scientific">Pisolithus tinctorius Marx 270</name>
    <dbReference type="NCBI Taxonomy" id="870435"/>
    <lineage>
        <taxon>Eukaryota</taxon>
        <taxon>Fungi</taxon>
        <taxon>Dikarya</taxon>
        <taxon>Basidiomycota</taxon>
        <taxon>Agaricomycotina</taxon>
        <taxon>Agaricomycetes</taxon>
        <taxon>Agaricomycetidae</taxon>
        <taxon>Boletales</taxon>
        <taxon>Sclerodermatineae</taxon>
        <taxon>Pisolithaceae</taxon>
        <taxon>Pisolithus</taxon>
    </lineage>
</organism>
<gene>
    <name evidence="2" type="ORF">M404DRAFT_685902</name>
</gene>
<protein>
    <submittedName>
        <fullName evidence="2">Uncharacterized protein</fullName>
    </submittedName>
</protein>
<dbReference type="EMBL" id="KN831947">
    <property type="protein sequence ID" value="KIO12622.1"/>
    <property type="molecule type" value="Genomic_DNA"/>
</dbReference>
<dbReference type="Proteomes" id="UP000054217">
    <property type="component" value="Unassembled WGS sequence"/>
</dbReference>
<feature type="region of interest" description="Disordered" evidence="1">
    <location>
        <begin position="1"/>
        <end position="36"/>
    </location>
</feature>
<name>A0A0C3KSX0_PISTI</name>
<sequence>MSGSFSRPLSSAQPAGVVENPVFSPPIQSDATTSSTVSMPFVRRHVTRRLKAAKADCDRELRQVIYSITSLFEERCEGEQNGDIDHHDRDKDVDRGSQHSDFDDVRELFAVTRPASPADDSAYDVKCDYRHSRQLSRSPSSLRVPSGSSTAKDSTSESPSLFPPTTNRGSAATSTSVNRTSSPILINDPTDPLIFALYGLIGIATDVTEMSIAQLEAQPNICVPLVRRVQDIGNTWDHYPDRPGRRWYVQVLLAIASLSRVVEWWEAEKLFWGFGNAYDEAIEHTRALLESMPMGDPRRRPTLLELSSRLRGKMTRRT</sequence>